<dbReference type="EMBL" id="JAJSOF020000033">
    <property type="protein sequence ID" value="KAJ4430248.1"/>
    <property type="molecule type" value="Genomic_DNA"/>
</dbReference>
<accession>A0ABQ8S8G2</accession>
<evidence type="ECO:0000313" key="2">
    <source>
        <dbReference type="Proteomes" id="UP001148838"/>
    </source>
</evidence>
<comment type="caution">
    <text evidence="1">The sequence shown here is derived from an EMBL/GenBank/DDBJ whole genome shotgun (WGS) entry which is preliminary data.</text>
</comment>
<organism evidence="1 2">
    <name type="scientific">Periplaneta americana</name>
    <name type="common">American cockroach</name>
    <name type="synonym">Blatta americana</name>
    <dbReference type="NCBI Taxonomy" id="6978"/>
    <lineage>
        <taxon>Eukaryota</taxon>
        <taxon>Metazoa</taxon>
        <taxon>Ecdysozoa</taxon>
        <taxon>Arthropoda</taxon>
        <taxon>Hexapoda</taxon>
        <taxon>Insecta</taxon>
        <taxon>Pterygota</taxon>
        <taxon>Neoptera</taxon>
        <taxon>Polyneoptera</taxon>
        <taxon>Dictyoptera</taxon>
        <taxon>Blattodea</taxon>
        <taxon>Blattoidea</taxon>
        <taxon>Blattidae</taxon>
        <taxon>Blattinae</taxon>
        <taxon>Periplaneta</taxon>
    </lineage>
</organism>
<dbReference type="Proteomes" id="UP001148838">
    <property type="component" value="Unassembled WGS sequence"/>
</dbReference>
<evidence type="ECO:0000313" key="1">
    <source>
        <dbReference type="EMBL" id="KAJ4430248.1"/>
    </source>
</evidence>
<keyword evidence="2" id="KW-1185">Reference proteome</keyword>
<name>A0ABQ8S8G2_PERAM</name>
<proteinExistence type="predicted"/>
<sequence>MSRSPFAPTWIVEAGPVLGELRTSEPSAQMERGLDIVCRMACHLIKEKFLNNIRYQLVRLCWYPNYPDLTSRDFFVRSFVKNDIYTQLLMGY</sequence>
<gene>
    <name evidence="1" type="ORF">ANN_22460</name>
</gene>
<protein>
    <submittedName>
        <fullName evidence="1">Uncharacterized protein</fullName>
    </submittedName>
</protein>
<reference evidence="1 2" key="1">
    <citation type="journal article" date="2022" name="Allergy">
        <title>Genome assembly and annotation of Periplaneta americana reveal a comprehensive cockroach allergen profile.</title>
        <authorList>
            <person name="Wang L."/>
            <person name="Xiong Q."/>
            <person name="Saelim N."/>
            <person name="Wang L."/>
            <person name="Nong W."/>
            <person name="Wan A.T."/>
            <person name="Shi M."/>
            <person name="Liu X."/>
            <person name="Cao Q."/>
            <person name="Hui J.H.L."/>
            <person name="Sookrung N."/>
            <person name="Leung T.F."/>
            <person name="Tungtrongchitr A."/>
            <person name="Tsui S.K.W."/>
        </authorList>
    </citation>
    <scope>NUCLEOTIDE SEQUENCE [LARGE SCALE GENOMIC DNA]</scope>
    <source>
        <strain evidence="1">PWHHKU_190912</strain>
    </source>
</reference>